<evidence type="ECO:0000256" key="3">
    <source>
        <dbReference type="ARBA" id="ARBA00023012"/>
    </source>
</evidence>
<dbReference type="CDD" id="cd00130">
    <property type="entry name" value="PAS"/>
    <property type="match status" value="1"/>
</dbReference>
<feature type="domain" description="PAS" evidence="5">
    <location>
        <begin position="19"/>
        <end position="60"/>
    </location>
</feature>
<dbReference type="EMBL" id="JAGINW010000001">
    <property type="protein sequence ID" value="MBP2326953.1"/>
    <property type="molecule type" value="Genomic_DNA"/>
</dbReference>
<evidence type="ECO:0000259" key="5">
    <source>
        <dbReference type="PROSITE" id="PS50112"/>
    </source>
</evidence>
<sequence>MPAQHEPADLGWGDSAIEAPDGLAVVDRDGLFVRVNLVGSRLLGQPEAELIGSQAPFSLVSDTVAEPAGLFDDGPGEQVLTWTPASGMRREIAYRVRHLPRDRGLAVVTFRDVTEERHRQRRIAALARSAANLASHGSVSATLDALAREVLQTDALAAVQVLAVDDSGRGLQVMGTAGFRHWDGFFERLLECRDRGASLRMLEALETRKPVVVANRWNEIQHDPAWIPLRDYMGEISWDSFASVPLITRGRCAGVLNAYFAPGQVVGGRTLEFLIAMSEQAAIAIDYAALMQRERDTVRREERQRLARDLHDSIVQQIFSVSMQAKAMEVLAGRGEPVAAEAVHRMAAEVGQLSQTALTDLRAMVHELRPTATTERGGLEESVRALVESTTNRTGLQFTMHLGHRLDTVCGDLAEDVYRIVAEAIHNVVKHAEAGQVVIRLDVRGKRLHATISDNGRGLHPETTAIPASPGYGLKSMQQRAERWGGTLTVQPGAEAGTMVRFTIPLTAGIPVRENTTVLEINLERA</sequence>
<dbReference type="Proteomes" id="UP001519332">
    <property type="component" value="Unassembled WGS sequence"/>
</dbReference>
<dbReference type="PROSITE" id="PS50109">
    <property type="entry name" value="HIS_KIN"/>
    <property type="match status" value="1"/>
</dbReference>
<dbReference type="Pfam" id="PF07730">
    <property type="entry name" value="HisKA_3"/>
    <property type="match status" value="1"/>
</dbReference>
<dbReference type="PANTHER" id="PTHR24421">
    <property type="entry name" value="NITRATE/NITRITE SENSOR PROTEIN NARX-RELATED"/>
    <property type="match status" value="1"/>
</dbReference>
<dbReference type="InterPro" id="IPR000014">
    <property type="entry name" value="PAS"/>
</dbReference>
<comment type="caution">
    <text evidence="6">The sequence shown here is derived from an EMBL/GenBank/DDBJ whole genome shotgun (WGS) entry which is preliminary data.</text>
</comment>
<dbReference type="SUPFAM" id="SSF55785">
    <property type="entry name" value="PYP-like sensor domain (PAS domain)"/>
    <property type="match status" value="1"/>
</dbReference>
<dbReference type="InterPro" id="IPR003018">
    <property type="entry name" value="GAF"/>
</dbReference>
<dbReference type="Gene3D" id="3.30.565.10">
    <property type="entry name" value="Histidine kinase-like ATPase, C-terminal domain"/>
    <property type="match status" value="1"/>
</dbReference>
<dbReference type="PROSITE" id="PS50112">
    <property type="entry name" value="PAS"/>
    <property type="match status" value="1"/>
</dbReference>
<protein>
    <submittedName>
        <fullName evidence="6">Signal transduction histidine kinase</fullName>
    </submittedName>
</protein>
<evidence type="ECO:0000256" key="1">
    <source>
        <dbReference type="ARBA" id="ARBA00022679"/>
    </source>
</evidence>
<dbReference type="InterPro" id="IPR005467">
    <property type="entry name" value="His_kinase_dom"/>
</dbReference>
<dbReference type="InterPro" id="IPR050482">
    <property type="entry name" value="Sensor_HK_TwoCompSys"/>
</dbReference>
<gene>
    <name evidence="6" type="ORF">JOF56_007338</name>
</gene>
<dbReference type="Pfam" id="PF02518">
    <property type="entry name" value="HATPase_c"/>
    <property type="match status" value="1"/>
</dbReference>
<keyword evidence="3" id="KW-0902">Two-component regulatory system</keyword>
<dbReference type="Gene3D" id="3.30.450.20">
    <property type="entry name" value="PAS domain"/>
    <property type="match status" value="1"/>
</dbReference>
<evidence type="ECO:0000313" key="6">
    <source>
        <dbReference type="EMBL" id="MBP2326953.1"/>
    </source>
</evidence>
<keyword evidence="1" id="KW-0808">Transferase</keyword>
<evidence type="ECO:0000256" key="2">
    <source>
        <dbReference type="ARBA" id="ARBA00022777"/>
    </source>
</evidence>
<dbReference type="GO" id="GO:0016301">
    <property type="term" value="F:kinase activity"/>
    <property type="evidence" value="ECO:0007669"/>
    <property type="project" value="UniProtKB-KW"/>
</dbReference>
<dbReference type="CDD" id="cd16917">
    <property type="entry name" value="HATPase_UhpB-NarQ-NarX-like"/>
    <property type="match status" value="1"/>
</dbReference>
<dbReference type="Gene3D" id="3.30.450.40">
    <property type="match status" value="1"/>
</dbReference>
<dbReference type="SUPFAM" id="SSF55781">
    <property type="entry name" value="GAF domain-like"/>
    <property type="match status" value="1"/>
</dbReference>
<dbReference type="InterPro" id="IPR036890">
    <property type="entry name" value="HATPase_C_sf"/>
</dbReference>
<evidence type="ECO:0000259" key="4">
    <source>
        <dbReference type="PROSITE" id="PS50109"/>
    </source>
</evidence>
<dbReference type="SUPFAM" id="SSF55874">
    <property type="entry name" value="ATPase domain of HSP90 chaperone/DNA topoisomerase II/histidine kinase"/>
    <property type="match status" value="1"/>
</dbReference>
<keyword evidence="7" id="KW-1185">Reference proteome</keyword>
<dbReference type="Pfam" id="PF13185">
    <property type="entry name" value="GAF_2"/>
    <property type="match status" value="1"/>
</dbReference>
<organism evidence="6 7">
    <name type="scientific">Kibdelosporangium banguiense</name>
    <dbReference type="NCBI Taxonomy" id="1365924"/>
    <lineage>
        <taxon>Bacteria</taxon>
        <taxon>Bacillati</taxon>
        <taxon>Actinomycetota</taxon>
        <taxon>Actinomycetes</taxon>
        <taxon>Pseudonocardiales</taxon>
        <taxon>Pseudonocardiaceae</taxon>
        <taxon>Kibdelosporangium</taxon>
    </lineage>
</organism>
<name>A0ABS4TRB3_9PSEU</name>
<feature type="domain" description="Histidine kinase" evidence="4">
    <location>
        <begin position="417"/>
        <end position="508"/>
    </location>
</feature>
<accession>A0ABS4TRB3</accession>
<dbReference type="InterPro" id="IPR035965">
    <property type="entry name" value="PAS-like_dom_sf"/>
</dbReference>
<dbReference type="InterPro" id="IPR029016">
    <property type="entry name" value="GAF-like_dom_sf"/>
</dbReference>
<dbReference type="SMART" id="SM00387">
    <property type="entry name" value="HATPase_c"/>
    <property type="match status" value="1"/>
</dbReference>
<proteinExistence type="predicted"/>
<dbReference type="InterPro" id="IPR011712">
    <property type="entry name" value="Sig_transdc_His_kin_sub3_dim/P"/>
</dbReference>
<dbReference type="InterPro" id="IPR003594">
    <property type="entry name" value="HATPase_dom"/>
</dbReference>
<dbReference type="Gene3D" id="1.20.5.1930">
    <property type="match status" value="1"/>
</dbReference>
<reference evidence="6 7" key="1">
    <citation type="submission" date="2021-03" db="EMBL/GenBank/DDBJ databases">
        <title>Sequencing the genomes of 1000 actinobacteria strains.</title>
        <authorList>
            <person name="Klenk H.-P."/>
        </authorList>
    </citation>
    <scope>NUCLEOTIDE SEQUENCE [LARGE SCALE GENOMIC DNA]</scope>
    <source>
        <strain evidence="6 7">DSM 46670</strain>
    </source>
</reference>
<evidence type="ECO:0000313" key="7">
    <source>
        <dbReference type="Proteomes" id="UP001519332"/>
    </source>
</evidence>
<dbReference type="RefSeq" id="WP_209643960.1">
    <property type="nucleotide sequence ID" value="NZ_JAGINW010000001.1"/>
</dbReference>
<keyword evidence="2 6" id="KW-0418">Kinase</keyword>